<sequence>MTVLQYVIAGLVLSLSAIYLYFKWIYSYWSRRNVSYITPRFLLGNLEYPWAMKRGFVGTLADAYKEFKSQGKRFGGLFILHKPTFMPVDPDLIKRMMTVDFQHFMNHGNFVDEEMEPLSANLLNLEDEKWKTLRAKLTPTFTSGKMKVMYDEMKACGSQMVEYITTLNSEQKPLDIKEIISCYSTDTIGSCAFGVDCNSFKNPNEGFRKYGRKVIEMDFWTALRMFTIFFLPEVKRLFRIKALSPDVEAFFTNAFKDVLNHRTSTNSKRNDFIQILLELGSGHGGSTKGLTTEEMLAQSFIFFGAGFETSATNLSFCLYELALQQDIQQKLRDEIFEVLNRHNGEMTYEAIMDMKYMDQVLDESLRKHPPIPFINRKCGKEYKIPGTDLIIEKGTSVIISAYGLQMDPDYFPNPEKFDPERFSKENKQKIVPFTFLPFGDGPRVCIGQRFAILQNKIGLCLVLKNFRILPHETTPKKIRINPRAVTTVSIDKILLRSEVL</sequence>
<proteinExistence type="predicted"/>
<gene>
    <name evidence="1" type="ORF">MML48_1g17255</name>
</gene>
<protein>
    <submittedName>
        <fullName evidence="1">Cytochrome p450</fullName>
    </submittedName>
</protein>
<accession>A0ACB9TX10</accession>
<reference evidence="1" key="1">
    <citation type="submission" date="2022-04" db="EMBL/GenBank/DDBJ databases">
        <title>Chromosome-scale genome assembly of Holotrichia oblita Faldermann.</title>
        <authorList>
            <person name="Rongchong L."/>
        </authorList>
    </citation>
    <scope>NUCLEOTIDE SEQUENCE</scope>
    <source>
        <strain evidence="1">81SQS9</strain>
    </source>
</reference>
<dbReference type="EMBL" id="CM043015">
    <property type="protein sequence ID" value="KAI4471427.1"/>
    <property type="molecule type" value="Genomic_DNA"/>
</dbReference>
<name>A0ACB9TX10_HOLOL</name>
<dbReference type="Proteomes" id="UP001056778">
    <property type="component" value="Chromosome 1"/>
</dbReference>
<organism evidence="1 2">
    <name type="scientific">Holotrichia oblita</name>
    <name type="common">Chafer beetle</name>
    <dbReference type="NCBI Taxonomy" id="644536"/>
    <lineage>
        <taxon>Eukaryota</taxon>
        <taxon>Metazoa</taxon>
        <taxon>Ecdysozoa</taxon>
        <taxon>Arthropoda</taxon>
        <taxon>Hexapoda</taxon>
        <taxon>Insecta</taxon>
        <taxon>Pterygota</taxon>
        <taxon>Neoptera</taxon>
        <taxon>Endopterygota</taxon>
        <taxon>Coleoptera</taxon>
        <taxon>Polyphaga</taxon>
        <taxon>Scarabaeiformia</taxon>
        <taxon>Scarabaeidae</taxon>
        <taxon>Melolonthinae</taxon>
        <taxon>Holotrichia</taxon>
    </lineage>
</organism>
<evidence type="ECO:0000313" key="2">
    <source>
        <dbReference type="Proteomes" id="UP001056778"/>
    </source>
</evidence>
<evidence type="ECO:0000313" key="1">
    <source>
        <dbReference type="EMBL" id="KAI4471427.1"/>
    </source>
</evidence>
<keyword evidence="2" id="KW-1185">Reference proteome</keyword>
<comment type="caution">
    <text evidence="1">The sequence shown here is derived from an EMBL/GenBank/DDBJ whole genome shotgun (WGS) entry which is preliminary data.</text>
</comment>